<feature type="domain" description="Dienelactone hydrolase" evidence="2">
    <location>
        <begin position="38"/>
        <end position="261"/>
    </location>
</feature>
<evidence type="ECO:0000259" key="2">
    <source>
        <dbReference type="Pfam" id="PF01738"/>
    </source>
</evidence>
<evidence type="ECO:0000313" key="3">
    <source>
        <dbReference type="EMBL" id="TNJ33663.1"/>
    </source>
</evidence>
<dbReference type="InterPro" id="IPR002925">
    <property type="entry name" value="Dienelactn_hydro"/>
</dbReference>
<proteinExistence type="predicted"/>
<feature type="signal peptide" evidence="1">
    <location>
        <begin position="1"/>
        <end position="22"/>
    </location>
</feature>
<evidence type="ECO:0000313" key="4">
    <source>
        <dbReference type="Proteomes" id="UP000305760"/>
    </source>
</evidence>
<accession>A0A5C4RQW0</accession>
<dbReference type="Pfam" id="PF01738">
    <property type="entry name" value="DLH"/>
    <property type="match status" value="1"/>
</dbReference>
<dbReference type="OrthoDB" id="9787933at2"/>
<keyword evidence="3" id="KW-0378">Hydrolase</keyword>
<dbReference type="EMBL" id="SMDR01000002">
    <property type="protein sequence ID" value="TNJ33663.1"/>
    <property type="molecule type" value="Genomic_DNA"/>
</dbReference>
<organism evidence="3 4">
    <name type="scientific">Arenimonas terrae</name>
    <dbReference type="NCBI Taxonomy" id="2546226"/>
    <lineage>
        <taxon>Bacteria</taxon>
        <taxon>Pseudomonadati</taxon>
        <taxon>Pseudomonadota</taxon>
        <taxon>Gammaproteobacteria</taxon>
        <taxon>Lysobacterales</taxon>
        <taxon>Lysobacteraceae</taxon>
        <taxon>Arenimonas</taxon>
    </lineage>
</organism>
<dbReference type="RefSeq" id="WP_139448300.1">
    <property type="nucleotide sequence ID" value="NZ_SMDR01000002.1"/>
</dbReference>
<dbReference type="InterPro" id="IPR029058">
    <property type="entry name" value="AB_hydrolase_fold"/>
</dbReference>
<keyword evidence="4" id="KW-1185">Reference proteome</keyword>
<name>A0A5C4RQW0_9GAMM</name>
<keyword evidence="1" id="KW-0732">Signal</keyword>
<dbReference type="PANTHER" id="PTHR22946">
    <property type="entry name" value="DIENELACTONE HYDROLASE DOMAIN-CONTAINING PROTEIN-RELATED"/>
    <property type="match status" value="1"/>
</dbReference>
<reference evidence="3 4" key="1">
    <citation type="submission" date="2019-03" db="EMBL/GenBank/DDBJ databases">
        <title>Arenimonas daejeonensis sp. nov., isolated from compost.</title>
        <authorList>
            <person name="Jeon C.O."/>
        </authorList>
    </citation>
    <scope>NUCLEOTIDE SEQUENCE [LARGE SCALE GENOMIC DNA]</scope>
    <source>
        <strain evidence="3 4">R29</strain>
    </source>
</reference>
<dbReference type="InterPro" id="IPR050261">
    <property type="entry name" value="FrsA_esterase"/>
</dbReference>
<feature type="chain" id="PRO_5023077081" evidence="1">
    <location>
        <begin position="23"/>
        <end position="265"/>
    </location>
</feature>
<protein>
    <submittedName>
        <fullName evidence="3">Dienelactone hydrolase family protein</fullName>
    </submittedName>
</protein>
<dbReference type="Gene3D" id="3.40.50.1820">
    <property type="entry name" value="alpha/beta hydrolase"/>
    <property type="match status" value="1"/>
</dbReference>
<comment type="caution">
    <text evidence="3">The sequence shown here is derived from an EMBL/GenBank/DDBJ whole genome shotgun (WGS) entry which is preliminary data.</text>
</comment>
<sequence length="265" mass="27985">MRAPIACTLALALCSLSLSAAAKPVAEPISWNHGGTDFDGVLVYDDGSKEKRPGLVMVPNWYGVNDEAIAKAQQIAGDDYVILVVDMYGRGVRPANADEAGKASGAVYADPDALRGRIKRALGVLEATAARAPLDVERLGGIGFCFGGAIVLDLARSGANVDGVVAFHSNLATQRPAEAGAVKAAVLALNGADDYFVSAEQRAGFEKEMRDAGADWQSVDFGGALHCFTEASEDGIKLPGCKYDERAAKRSFVMMESFFDERFGD</sequence>
<dbReference type="Proteomes" id="UP000305760">
    <property type="component" value="Unassembled WGS sequence"/>
</dbReference>
<gene>
    <name evidence="3" type="ORF">E1B00_09975</name>
</gene>
<dbReference type="GO" id="GO:0016787">
    <property type="term" value="F:hydrolase activity"/>
    <property type="evidence" value="ECO:0007669"/>
    <property type="project" value="UniProtKB-KW"/>
</dbReference>
<dbReference type="SUPFAM" id="SSF53474">
    <property type="entry name" value="alpha/beta-Hydrolases"/>
    <property type="match status" value="1"/>
</dbReference>
<evidence type="ECO:0000256" key="1">
    <source>
        <dbReference type="SAM" id="SignalP"/>
    </source>
</evidence>
<dbReference type="AlphaFoldDB" id="A0A5C4RQW0"/>
<dbReference type="PANTHER" id="PTHR22946:SF4">
    <property type="entry name" value="ESTERASE FRSA"/>
    <property type="match status" value="1"/>
</dbReference>